<dbReference type="KEGG" id="mmai:sS8_0480"/>
<gene>
    <name evidence="2" type="ORF">sS8_0480</name>
</gene>
<evidence type="ECO:0000313" key="3">
    <source>
        <dbReference type="Proteomes" id="UP000266313"/>
    </source>
</evidence>
<feature type="signal peptide" evidence="1">
    <location>
        <begin position="1"/>
        <end position="21"/>
    </location>
</feature>
<proteinExistence type="predicted"/>
<name>A0A286P474_9GAMM</name>
<dbReference type="AlphaFoldDB" id="A0A286P474"/>
<evidence type="ECO:0000256" key="1">
    <source>
        <dbReference type="SAM" id="SignalP"/>
    </source>
</evidence>
<protein>
    <recommendedName>
        <fullName evidence="4">DUF4398 domain-containing protein</fullName>
    </recommendedName>
</protein>
<keyword evidence="3" id="KW-1185">Reference proteome</keyword>
<dbReference type="Proteomes" id="UP000266313">
    <property type="component" value="Chromosome"/>
</dbReference>
<evidence type="ECO:0000313" key="2">
    <source>
        <dbReference type="EMBL" id="BBA32446.1"/>
    </source>
</evidence>
<keyword evidence="1" id="KW-0732">Signal</keyword>
<organism evidence="2 3">
    <name type="scientific">Methylocaldum marinum</name>
    <dbReference type="NCBI Taxonomy" id="1432792"/>
    <lineage>
        <taxon>Bacteria</taxon>
        <taxon>Pseudomonadati</taxon>
        <taxon>Pseudomonadota</taxon>
        <taxon>Gammaproteobacteria</taxon>
        <taxon>Methylococcales</taxon>
        <taxon>Methylococcaceae</taxon>
        <taxon>Methylocaldum</taxon>
    </lineage>
</organism>
<feature type="chain" id="PRO_5013216556" description="DUF4398 domain-containing protein" evidence="1">
    <location>
        <begin position="22"/>
        <end position="127"/>
    </location>
</feature>
<dbReference type="EMBL" id="AP017928">
    <property type="protein sequence ID" value="BBA32446.1"/>
    <property type="molecule type" value="Genomic_DNA"/>
</dbReference>
<accession>A0A286P474</accession>
<dbReference type="RefSeq" id="WP_232020483.1">
    <property type="nucleotide sequence ID" value="NZ_AP017928.1"/>
</dbReference>
<reference evidence="2 3" key="1">
    <citation type="submission" date="2016-12" db="EMBL/GenBank/DDBJ databases">
        <title>Genome sequencing of Methylocaldum marinum.</title>
        <authorList>
            <person name="Takeuchi M."/>
            <person name="Kamagata Y."/>
            <person name="Hiraoka S."/>
            <person name="Oshima K."/>
            <person name="Hattori M."/>
            <person name="Iwasaki W."/>
        </authorList>
    </citation>
    <scope>NUCLEOTIDE SEQUENCE [LARGE SCALE GENOMIC DNA]</scope>
    <source>
        <strain evidence="2 3">S8</strain>
    </source>
</reference>
<sequence>MRGLSIIQIAFALLLSLSANIGVAGGRYADPPPNLVEVQKASQSALDAAKQGNKDSALDSAKQARKLAVASYKEKSTMPMQNSSSRLKAVISDLENGGEPTTAVATLEEVVKLINDEVEYYKKEGKL</sequence>
<evidence type="ECO:0008006" key="4">
    <source>
        <dbReference type="Google" id="ProtNLM"/>
    </source>
</evidence>